<keyword evidence="7 9" id="KW-0573">Peptidoglycan synthesis</keyword>
<dbReference type="PROSITE" id="PS52029">
    <property type="entry name" value="LD_TPASE"/>
    <property type="match status" value="1"/>
</dbReference>
<keyword evidence="10" id="KW-0732">Signal</keyword>
<evidence type="ECO:0000256" key="2">
    <source>
        <dbReference type="ARBA" id="ARBA00005992"/>
    </source>
</evidence>
<evidence type="ECO:0000256" key="4">
    <source>
        <dbReference type="ARBA" id="ARBA00022679"/>
    </source>
</evidence>
<gene>
    <name evidence="12" type="ORF">J0895_17490</name>
</gene>
<keyword evidence="5" id="KW-0378">Hydrolase</keyword>
<feature type="active site" description="Nucleophile" evidence="9">
    <location>
        <position position="157"/>
    </location>
</feature>
<keyword evidence="13" id="KW-1185">Reference proteome</keyword>
<evidence type="ECO:0000256" key="6">
    <source>
        <dbReference type="ARBA" id="ARBA00022960"/>
    </source>
</evidence>
<proteinExistence type="inferred from homology"/>
<accession>A0ABS3FUQ4</accession>
<reference evidence="12 13" key="1">
    <citation type="submission" date="2021-03" db="EMBL/GenBank/DDBJ databases">
        <title>Metabolic Capacity of the Antarctic Cyanobacterium Phormidium pseudopriestleyi that Sustains Oxygenic Photosynthesis in the Presence of Hydrogen Sulfide.</title>
        <authorList>
            <person name="Lumian J.E."/>
            <person name="Jungblut A.D."/>
            <person name="Dillon M.L."/>
            <person name="Hawes I."/>
            <person name="Doran P.T."/>
            <person name="Mackey T.J."/>
            <person name="Dick G.J."/>
            <person name="Grettenberger C.L."/>
            <person name="Sumner D.Y."/>
        </authorList>
    </citation>
    <scope>NUCLEOTIDE SEQUENCE [LARGE SCALE GENOMIC DNA]</scope>
    <source>
        <strain evidence="12 13">FRX01</strain>
    </source>
</reference>
<evidence type="ECO:0000256" key="5">
    <source>
        <dbReference type="ARBA" id="ARBA00022801"/>
    </source>
</evidence>
<dbReference type="PANTHER" id="PTHR30582">
    <property type="entry name" value="L,D-TRANSPEPTIDASE"/>
    <property type="match status" value="1"/>
</dbReference>
<dbReference type="PANTHER" id="PTHR30582:SF24">
    <property type="entry name" value="L,D-TRANSPEPTIDASE ERFK_SRFK-RELATED"/>
    <property type="match status" value="1"/>
</dbReference>
<evidence type="ECO:0000313" key="13">
    <source>
        <dbReference type="Proteomes" id="UP000664844"/>
    </source>
</evidence>
<evidence type="ECO:0000256" key="10">
    <source>
        <dbReference type="SAM" id="SignalP"/>
    </source>
</evidence>
<dbReference type="CDD" id="cd16913">
    <property type="entry name" value="YkuD_like"/>
    <property type="match status" value="1"/>
</dbReference>
<comment type="similarity">
    <text evidence="2">Belongs to the YkuD family.</text>
</comment>
<dbReference type="Proteomes" id="UP000664844">
    <property type="component" value="Unassembled WGS sequence"/>
</dbReference>
<dbReference type="RefSeq" id="WP_207089299.1">
    <property type="nucleotide sequence ID" value="NZ_JAFLQW010000462.1"/>
</dbReference>
<evidence type="ECO:0000256" key="9">
    <source>
        <dbReference type="PROSITE-ProRule" id="PRU01373"/>
    </source>
</evidence>
<evidence type="ECO:0000256" key="7">
    <source>
        <dbReference type="ARBA" id="ARBA00022984"/>
    </source>
</evidence>
<keyword evidence="4" id="KW-0808">Transferase</keyword>
<dbReference type="SUPFAM" id="SSF141523">
    <property type="entry name" value="L,D-transpeptidase catalytic domain-like"/>
    <property type="match status" value="1"/>
</dbReference>
<organism evidence="12 13">
    <name type="scientific">Phormidium pseudopriestleyi FRX01</name>
    <dbReference type="NCBI Taxonomy" id="1759528"/>
    <lineage>
        <taxon>Bacteria</taxon>
        <taxon>Bacillati</taxon>
        <taxon>Cyanobacteriota</taxon>
        <taxon>Cyanophyceae</taxon>
        <taxon>Oscillatoriophycideae</taxon>
        <taxon>Oscillatoriales</taxon>
        <taxon>Oscillatoriaceae</taxon>
        <taxon>Phormidium</taxon>
    </lineage>
</organism>
<sequence>MFLRHISVLGALILALGNAPAHATLNDFASSPRVPEPQRIDPHEIAYRTPTATQTHLILSLGDRRVYVYHNRVLQSSYPVAVGKPGSETPLGTFQVFQMVKDPIWESPFTGEIIPAGVPQNPLGPRWIAFWTDGNNAIGFHGTDSPQSIGRAESWGCARMLDDDAIALYDQVQIGTTVTVIP</sequence>
<keyword evidence="6 9" id="KW-0133">Cell shape</keyword>
<dbReference type="InterPro" id="IPR005490">
    <property type="entry name" value="LD_TPept_cat_dom"/>
</dbReference>
<evidence type="ECO:0000256" key="1">
    <source>
        <dbReference type="ARBA" id="ARBA00004752"/>
    </source>
</evidence>
<feature type="chain" id="PRO_5046076364" evidence="10">
    <location>
        <begin position="24"/>
        <end position="182"/>
    </location>
</feature>
<dbReference type="EMBL" id="JAFLQW010000462">
    <property type="protein sequence ID" value="MBO0350826.1"/>
    <property type="molecule type" value="Genomic_DNA"/>
</dbReference>
<keyword evidence="3" id="KW-0328">Glycosyltransferase</keyword>
<dbReference type="Gene3D" id="2.40.440.10">
    <property type="entry name" value="L,D-transpeptidase catalytic domain-like"/>
    <property type="match status" value="1"/>
</dbReference>
<evidence type="ECO:0000313" key="12">
    <source>
        <dbReference type="EMBL" id="MBO0350826.1"/>
    </source>
</evidence>
<dbReference type="InterPro" id="IPR038063">
    <property type="entry name" value="Transpep_catalytic_dom"/>
</dbReference>
<keyword evidence="8 9" id="KW-0961">Cell wall biogenesis/degradation</keyword>
<feature type="active site" description="Proton donor/acceptor" evidence="9">
    <location>
        <position position="141"/>
    </location>
</feature>
<dbReference type="Pfam" id="PF03734">
    <property type="entry name" value="YkuD"/>
    <property type="match status" value="1"/>
</dbReference>
<comment type="pathway">
    <text evidence="1 9">Cell wall biogenesis; peptidoglycan biosynthesis.</text>
</comment>
<feature type="signal peptide" evidence="10">
    <location>
        <begin position="1"/>
        <end position="23"/>
    </location>
</feature>
<name>A0ABS3FUQ4_9CYAN</name>
<feature type="domain" description="L,D-TPase catalytic" evidence="11">
    <location>
        <begin position="55"/>
        <end position="181"/>
    </location>
</feature>
<comment type="caution">
    <text evidence="12">The sequence shown here is derived from an EMBL/GenBank/DDBJ whole genome shotgun (WGS) entry which is preliminary data.</text>
</comment>
<evidence type="ECO:0000256" key="3">
    <source>
        <dbReference type="ARBA" id="ARBA00022676"/>
    </source>
</evidence>
<evidence type="ECO:0000256" key="8">
    <source>
        <dbReference type="ARBA" id="ARBA00023316"/>
    </source>
</evidence>
<dbReference type="InterPro" id="IPR050979">
    <property type="entry name" value="LD-transpeptidase"/>
</dbReference>
<protein>
    <submittedName>
        <fullName evidence="12">L,D-transpeptidase</fullName>
    </submittedName>
</protein>
<evidence type="ECO:0000259" key="11">
    <source>
        <dbReference type="PROSITE" id="PS52029"/>
    </source>
</evidence>